<dbReference type="PANTHER" id="PTHR43493:SF5">
    <property type="entry name" value="DNA GYRASE SUBUNIT A, CHLOROPLASTIC_MITOCHONDRIAL"/>
    <property type="match status" value="1"/>
</dbReference>
<dbReference type="NCBIfam" id="NF004043">
    <property type="entry name" value="PRK05560.1"/>
    <property type="match status" value="1"/>
</dbReference>
<dbReference type="FunFam" id="3.90.199.10:FF:000001">
    <property type="entry name" value="DNA gyrase subunit A"/>
    <property type="match status" value="1"/>
</dbReference>
<dbReference type="SUPFAM" id="SSF101904">
    <property type="entry name" value="GyrA/ParC C-terminal domain-like"/>
    <property type="match status" value="1"/>
</dbReference>
<evidence type="ECO:0000313" key="10">
    <source>
        <dbReference type="EMBL" id="MBC8530745.1"/>
    </source>
</evidence>
<dbReference type="Gene3D" id="3.90.199.10">
    <property type="entry name" value="Topoisomerase II, domain 5"/>
    <property type="match status" value="1"/>
</dbReference>
<dbReference type="GO" id="GO:0034335">
    <property type="term" value="F:DNA negative supercoiling activity"/>
    <property type="evidence" value="ECO:0007669"/>
    <property type="project" value="UniProtKB-ARBA"/>
</dbReference>
<dbReference type="PROSITE" id="PS52040">
    <property type="entry name" value="TOPO_IIA"/>
    <property type="match status" value="1"/>
</dbReference>
<gene>
    <name evidence="10" type="primary">gyrA</name>
    <name evidence="10" type="ORF">H8696_02665</name>
</gene>
<accession>A0A926D5I0</accession>
<dbReference type="NCBIfam" id="TIGR01063">
    <property type="entry name" value="gyrA"/>
    <property type="match status" value="1"/>
</dbReference>
<evidence type="ECO:0000259" key="9">
    <source>
        <dbReference type="PROSITE" id="PS52040"/>
    </source>
</evidence>
<dbReference type="GO" id="GO:0005737">
    <property type="term" value="C:cytoplasm"/>
    <property type="evidence" value="ECO:0007669"/>
    <property type="project" value="TreeGrafter"/>
</dbReference>
<dbReference type="Gene3D" id="3.30.1360.40">
    <property type="match status" value="1"/>
</dbReference>
<feature type="active site" description="O-(5'-phospho-DNA)-tyrosine intermediate" evidence="7">
    <location>
        <position position="129"/>
    </location>
</feature>
<dbReference type="RefSeq" id="WP_249314715.1">
    <property type="nucleotide sequence ID" value="NZ_JACRSR010000001.1"/>
</dbReference>
<name>A0A926D5I0_9FIRM</name>
<dbReference type="FunFam" id="3.30.1360.40:FF:000002">
    <property type="entry name" value="DNA gyrase subunit A"/>
    <property type="match status" value="1"/>
</dbReference>
<dbReference type="Gene3D" id="2.120.10.90">
    <property type="entry name" value="DNA gyrase/topoisomerase IV, subunit A, C-terminal"/>
    <property type="match status" value="1"/>
</dbReference>
<keyword evidence="6 7" id="KW-0413">Isomerase</keyword>
<dbReference type="CDD" id="cd00187">
    <property type="entry name" value="TOP4c"/>
    <property type="match status" value="1"/>
</dbReference>
<evidence type="ECO:0000256" key="7">
    <source>
        <dbReference type="PROSITE-ProRule" id="PRU01384"/>
    </source>
</evidence>
<evidence type="ECO:0000256" key="3">
    <source>
        <dbReference type="ARBA" id="ARBA00012895"/>
    </source>
</evidence>
<comment type="caution">
    <text evidence="10">The sequence shown here is derived from an EMBL/GenBank/DDBJ whole genome shotgun (WGS) entry which is preliminary data.</text>
</comment>
<dbReference type="InterPro" id="IPR050220">
    <property type="entry name" value="Type_II_DNA_Topoisomerases"/>
</dbReference>
<evidence type="ECO:0000256" key="6">
    <source>
        <dbReference type="ARBA" id="ARBA00023235"/>
    </source>
</evidence>
<dbReference type="Gene3D" id="1.10.268.10">
    <property type="entry name" value="Topoisomerase, domain 3"/>
    <property type="match status" value="1"/>
</dbReference>
<dbReference type="AlphaFoldDB" id="A0A926D5I0"/>
<dbReference type="GO" id="GO:0005524">
    <property type="term" value="F:ATP binding"/>
    <property type="evidence" value="ECO:0007669"/>
    <property type="project" value="InterPro"/>
</dbReference>
<comment type="similarity">
    <text evidence="2">Belongs to the type II topoisomerase GyrA/ParC subunit family.</text>
</comment>
<evidence type="ECO:0000256" key="2">
    <source>
        <dbReference type="ARBA" id="ARBA00008263"/>
    </source>
</evidence>
<keyword evidence="11" id="KW-1185">Reference proteome</keyword>
<dbReference type="InterPro" id="IPR035516">
    <property type="entry name" value="Gyrase/topoIV_suA_C"/>
</dbReference>
<feature type="domain" description="Topo IIA-type catalytic" evidence="9">
    <location>
        <begin position="41"/>
        <end position="509"/>
    </location>
</feature>
<dbReference type="InterPro" id="IPR013758">
    <property type="entry name" value="Topo_IIA_A/C_ab"/>
</dbReference>
<evidence type="ECO:0000256" key="5">
    <source>
        <dbReference type="ARBA" id="ARBA00023125"/>
    </source>
</evidence>
<evidence type="ECO:0000256" key="1">
    <source>
        <dbReference type="ARBA" id="ARBA00000185"/>
    </source>
</evidence>
<dbReference type="Pfam" id="PF00521">
    <property type="entry name" value="DNA_topoisoIV"/>
    <property type="match status" value="1"/>
</dbReference>
<evidence type="ECO:0000256" key="4">
    <source>
        <dbReference type="ARBA" id="ARBA00023029"/>
    </source>
</evidence>
<dbReference type="SUPFAM" id="SSF56719">
    <property type="entry name" value="Type II DNA topoisomerase"/>
    <property type="match status" value="1"/>
</dbReference>
<dbReference type="NCBIfam" id="NF004044">
    <property type="entry name" value="PRK05561.1"/>
    <property type="match status" value="1"/>
</dbReference>
<dbReference type="InterPro" id="IPR006691">
    <property type="entry name" value="GyrA/parC_rep"/>
</dbReference>
<proteinExistence type="inferred from homology"/>
<dbReference type="GO" id="GO:0003677">
    <property type="term" value="F:DNA binding"/>
    <property type="evidence" value="ECO:0007669"/>
    <property type="project" value="UniProtKB-UniRule"/>
</dbReference>
<dbReference type="InterPro" id="IPR002205">
    <property type="entry name" value="Topo_IIA_dom_A"/>
</dbReference>
<dbReference type="GO" id="GO:0009330">
    <property type="term" value="C:DNA topoisomerase type II (double strand cut, ATP-hydrolyzing) complex"/>
    <property type="evidence" value="ECO:0007669"/>
    <property type="project" value="TreeGrafter"/>
</dbReference>
<protein>
    <recommendedName>
        <fullName evidence="3">DNA topoisomerase (ATP-hydrolyzing)</fullName>
        <ecNumber evidence="3">5.6.2.2</ecNumber>
    </recommendedName>
</protein>
<keyword evidence="8" id="KW-0175">Coiled coil</keyword>
<feature type="coiled-coil region" evidence="8">
    <location>
        <begin position="438"/>
        <end position="472"/>
    </location>
</feature>
<evidence type="ECO:0000256" key="8">
    <source>
        <dbReference type="SAM" id="Coils"/>
    </source>
</evidence>
<comment type="catalytic activity">
    <reaction evidence="1 7">
        <text>ATP-dependent breakage, passage and rejoining of double-stranded DNA.</text>
        <dbReference type="EC" id="5.6.2.2"/>
    </reaction>
</comment>
<dbReference type="EC" id="5.6.2.2" evidence="3"/>
<organism evidence="10 11">
    <name type="scientific">Gehongia tenuis</name>
    <dbReference type="NCBI Taxonomy" id="2763655"/>
    <lineage>
        <taxon>Bacteria</taxon>
        <taxon>Bacillati</taxon>
        <taxon>Bacillota</taxon>
        <taxon>Clostridia</taxon>
        <taxon>Christensenellales</taxon>
        <taxon>Christensenellaceae</taxon>
        <taxon>Gehongia</taxon>
    </lineage>
</organism>
<dbReference type="Proteomes" id="UP000623172">
    <property type="component" value="Unassembled WGS sequence"/>
</dbReference>
<sequence length="826" mass="91618">MPSKRKEPPKPTGTIQQRSVEDVLHNSMIPYAEYVILERALPRVEDGLKPVQRRIIYTMFELGITPDKPHRKSARIVGDTLGKYHPHGDTAVYDAMVRMAQDFNMRYLLVDGHGNFGSVDGDSAAAMRYTEARLTELAMELIRDLDKDTVPFSLNFDDTMKEPDLFPGRFPNLLVNGASGIAVGLATNIPPHNLGEVIDGVIAQIDDPDITLEGLMEHVKGPDFPTGGTLIGTAEIRKAYETGRGRMVVRAVCHIEESTAGRRNIVITELPYQVNKAALLEKILKLSEERKGVLTGIHDIRDESDRTGMRAVIEVKKDADAEVILNYLYKYSDLQATFGANMVAIADGKPVLMGLKAINAHYIQHQKNVVTRRTRHELAQAKARAHILEGLVIAVENIDEVIRIIRRAESVKEARENLMARFGLTQVQAQAILDMRLARLTALEILSLKKELAELERLIRKLEGILGSEKKLFALIKSELLEIKARFGDERRTRIEADAAKAEINPEAFKVVEDVLVCVSRGGFVKSVNQKNMVRQTNLVRQAREQDGGTAPEEVHRFVLETNTAAKLLLLTSLGNAYLWNVENLPDGKWKDKGTHLSGIIPGFAKEERVLFAEPASFEEGGELNFYTESGQVKRGLLADYNLKKTKFAALKLKEGDGVVNIERVQPDLNILMITEKGMSICFGQADIPVTGRVAAGVKGIKLSPEDRVVFARQVSDEGEVVLMSDGGYGKRSLLVDYEPQGRNGKGLKTFDFKKNGANGTRIVAAFTVKEPRDLVFVQKSGERTVLSSEEIFIENRFSKGRPMVMVLLGNDVVDAYPAPAAQPEN</sequence>
<dbReference type="PANTHER" id="PTHR43493">
    <property type="entry name" value="DNA GYRASE/TOPOISOMERASE SUBUNIT A"/>
    <property type="match status" value="1"/>
</dbReference>
<reference evidence="10" key="1">
    <citation type="submission" date="2020-08" db="EMBL/GenBank/DDBJ databases">
        <title>Genome public.</title>
        <authorList>
            <person name="Liu C."/>
            <person name="Sun Q."/>
        </authorList>
    </citation>
    <scope>NUCLEOTIDE SEQUENCE</scope>
    <source>
        <strain evidence="10">NSJ-53</strain>
    </source>
</reference>
<keyword evidence="4 7" id="KW-0799">Topoisomerase</keyword>
<dbReference type="SMART" id="SM00434">
    <property type="entry name" value="TOP4c"/>
    <property type="match status" value="1"/>
</dbReference>
<dbReference type="FunFam" id="1.10.268.10:FF:000001">
    <property type="entry name" value="DNA gyrase subunit A"/>
    <property type="match status" value="1"/>
</dbReference>
<dbReference type="InterPro" id="IPR013757">
    <property type="entry name" value="Topo_IIA_A_a_sf"/>
</dbReference>
<dbReference type="EMBL" id="JACRSR010000001">
    <property type="protein sequence ID" value="MBC8530745.1"/>
    <property type="molecule type" value="Genomic_DNA"/>
</dbReference>
<keyword evidence="5 7" id="KW-0238">DNA-binding</keyword>
<dbReference type="InterPro" id="IPR013760">
    <property type="entry name" value="Topo_IIA-like_dom_sf"/>
</dbReference>
<evidence type="ECO:0000313" key="11">
    <source>
        <dbReference type="Proteomes" id="UP000623172"/>
    </source>
</evidence>
<dbReference type="GO" id="GO:0006265">
    <property type="term" value="P:DNA topological change"/>
    <property type="evidence" value="ECO:0007669"/>
    <property type="project" value="UniProtKB-UniRule"/>
</dbReference>
<dbReference type="Pfam" id="PF03989">
    <property type="entry name" value="DNA_gyraseA_C"/>
    <property type="match status" value="3"/>
</dbReference>